<organism evidence="1 3">
    <name type="scientific">Aplysia californica</name>
    <name type="common">California sea hare</name>
    <dbReference type="NCBI Taxonomy" id="6500"/>
    <lineage>
        <taxon>Eukaryota</taxon>
        <taxon>Metazoa</taxon>
        <taxon>Spiralia</taxon>
        <taxon>Lophotrochozoa</taxon>
        <taxon>Mollusca</taxon>
        <taxon>Gastropoda</taxon>
        <taxon>Heterobranchia</taxon>
        <taxon>Euthyneura</taxon>
        <taxon>Tectipleura</taxon>
        <taxon>Aplysiida</taxon>
        <taxon>Aplysioidea</taxon>
        <taxon>Aplysiidae</taxon>
        <taxon>Aplysia</taxon>
    </lineage>
</organism>
<dbReference type="Proteomes" id="UP000694888">
    <property type="component" value="Unplaced"/>
</dbReference>
<gene>
    <name evidence="2 3" type="primary">LOC118477139</name>
</gene>
<evidence type="ECO:0000313" key="3">
    <source>
        <dbReference type="RefSeq" id="XP_035824227.1"/>
    </source>
</evidence>
<proteinExistence type="predicted"/>
<reference evidence="2 3" key="1">
    <citation type="submission" date="2025-05" db="UniProtKB">
        <authorList>
            <consortium name="RefSeq"/>
        </authorList>
    </citation>
    <scope>IDENTIFICATION</scope>
</reference>
<evidence type="ECO:0000313" key="2">
    <source>
        <dbReference type="RefSeq" id="XP_035824226.1"/>
    </source>
</evidence>
<evidence type="ECO:0000313" key="1">
    <source>
        <dbReference type="Proteomes" id="UP000694888"/>
    </source>
</evidence>
<dbReference type="GeneID" id="118477139"/>
<dbReference type="RefSeq" id="XP_035824227.1">
    <property type="nucleotide sequence ID" value="XM_035968334.1"/>
</dbReference>
<dbReference type="PANTHER" id="PTHR46601:SF1">
    <property type="entry name" value="ADF-H DOMAIN-CONTAINING PROTEIN"/>
    <property type="match status" value="1"/>
</dbReference>
<dbReference type="RefSeq" id="XP_035824226.1">
    <property type="nucleotide sequence ID" value="XM_035968333.1"/>
</dbReference>
<accession>A0ABM1VP85</accession>
<sequence length="255" mass="29483">MVKDLSSYYNRGTACSFGVPHFLERNAIDFPGKKGSVDQKKVLTKSMVVLFKELKKTHPNVKISFATFKRRRPQSISLSSSRKFLQCLCERCTNVMLLMEVLNKEISNRITSIEALVEQTLCQNVERMCIERQCPNCGVNSLIQSIKGNIEDLTVVRKWSKWEKSEKASKDLVFHESPLSEILSLLEKSVHEIAKHLKVAEWQRKQYQSLKFSLPRGHAMCTVDFAENYLCKFQNEVQSAHWSYRQVSVHPCVFF</sequence>
<protein>
    <submittedName>
        <fullName evidence="2 3">Uncharacterized protein LOC118477139</fullName>
    </submittedName>
</protein>
<name>A0ABM1VP85_APLCA</name>
<dbReference type="PANTHER" id="PTHR46601">
    <property type="entry name" value="ULP_PROTEASE DOMAIN-CONTAINING PROTEIN"/>
    <property type="match status" value="1"/>
</dbReference>
<keyword evidence="1" id="KW-1185">Reference proteome</keyword>